<dbReference type="Gene3D" id="2.40.360.20">
    <property type="match status" value="1"/>
</dbReference>
<name>A0ABN7LNK2_9BURK</name>
<evidence type="ECO:0000259" key="2">
    <source>
        <dbReference type="Pfam" id="PF21347"/>
    </source>
</evidence>
<feature type="chain" id="PRO_5045947777" description="DUF3108 domain-containing protein" evidence="1">
    <location>
        <begin position="20"/>
        <end position="216"/>
    </location>
</feature>
<sequence>MPLPILVASAAVAASAALGASFPAPVPAPLTEAQAPVFAVGEEWEFAFTNILEPTKSHNYKQKVASVAAGKAELEVDGGRATPATLDASANLVSASGGSYEPSDQRLQFPLAVGKSWSTSYVYKFGAWVAHCDRTSKVVGVERIQTPAGSFDAIKIEQTVSWSGNDQYGGHGTTHETDWYAPVVGRIAKMDFQDIPVKGPATTTHVELLRYFPAPR</sequence>
<gene>
    <name evidence="3" type="ORF">R69776_03364</name>
</gene>
<comment type="caution">
    <text evidence="3">The sequence shown here is derived from an EMBL/GenBank/DDBJ whole genome shotgun (WGS) entry which is preliminary data.</text>
</comment>
<proteinExistence type="predicted"/>
<reference evidence="3 4" key="1">
    <citation type="submission" date="2021-02" db="EMBL/GenBank/DDBJ databases">
        <authorList>
            <person name="Vanwijnsberghe S."/>
        </authorList>
    </citation>
    <scope>NUCLEOTIDE SEQUENCE [LARGE SCALE GENOMIC DNA]</scope>
    <source>
        <strain evidence="3 4">R-69776</strain>
    </source>
</reference>
<feature type="signal peptide" evidence="1">
    <location>
        <begin position="1"/>
        <end position="19"/>
    </location>
</feature>
<dbReference type="RefSeq" id="WP_200658708.1">
    <property type="nucleotide sequence ID" value="NZ_CAJNBH010000009.1"/>
</dbReference>
<evidence type="ECO:0000313" key="4">
    <source>
        <dbReference type="Proteomes" id="UP000673821"/>
    </source>
</evidence>
<organism evidence="3 4">
    <name type="scientific">Paraburkholderia nemoris</name>
    <dbReference type="NCBI Taxonomy" id="2793076"/>
    <lineage>
        <taxon>Bacteria</taxon>
        <taxon>Pseudomonadati</taxon>
        <taxon>Pseudomonadota</taxon>
        <taxon>Betaproteobacteria</taxon>
        <taxon>Burkholderiales</taxon>
        <taxon>Burkholderiaceae</taxon>
        <taxon>Paraburkholderia</taxon>
    </lineage>
</organism>
<dbReference type="Pfam" id="PF21347">
    <property type="entry name" value="DUF3108_like"/>
    <property type="match status" value="1"/>
</dbReference>
<dbReference type="EMBL" id="CAJNBH010000009">
    <property type="protein sequence ID" value="CAE6760849.1"/>
    <property type="molecule type" value="Genomic_DNA"/>
</dbReference>
<keyword evidence="4" id="KW-1185">Reference proteome</keyword>
<accession>A0ABN7LNK2</accession>
<feature type="domain" description="DUF3108" evidence="2">
    <location>
        <begin position="137"/>
        <end position="187"/>
    </location>
</feature>
<dbReference type="Proteomes" id="UP000673821">
    <property type="component" value="Unassembled WGS sequence"/>
</dbReference>
<dbReference type="InterPro" id="IPR049279">
    <property type="entry name" value="DUF3108-like"/>
</dbReference>
<evidence type="ECO:0000313" key="3">
    <source>
        <dbReference type="EMBL" id="CAE6760849.1"/>
    </source>
</evidence>
<keyword evidence="1" id="KW-0732">Signal</keyword>
<protein>
    <recommendedName>
        <fullName evidence="2">DUF3108 domain-containing protein</fullName>
    </recommendedName>
</protein>
<evidence type="ECO:0000256" key="1">
    <source>
        <dbReference type="SAM" id="SignalP"/>
    </source>
</evidence>